<keyword evidence="4" id="KW-1185">Reference proteome</keyword>
<dbReference type="AlphaFoldDB" id="A0A6A6CCF1"/>
<name>A0A6A6CCF1_ZASCE</name>
<organism evidence="3 4">
    <name type="scientific">Zasmidium cellare ATCC 36951</name>
    <dbReference type="NCBI Taxonomy" id="1080233"/>
    <lineage>
        <taxon>Eukaryota</taxon>
        <taxon>Fungi</taxon>
        <taxon>Dikarya</taxon>
        <taxon>Ascomycota</taxon>
        <taxon>Pezizomycotina</taxon>
        <taxon>Dothideomycetes</taxon>
        <taxon>Dothideomycetidae</taxon>
        <taxon>Mycosphaerellales</taxon>
        <taxon>Mycosphaerellaceae</taxon>
        <taxon>Zasmidium</taxon>
    </lineage>
</organism>
<feature type="compositionally biased region" description="Polar residues" evidence="1">
    <location>
        <begin position="1"/>
        <end position="42"/>
    </location>
</feature>
<feature type="region of interest" description="Disordered" evidence="1">
    <location>
        <begin position="1"/>
        <end position="88"/>
    </location>
</feature>
<feature type="transmembrane region" description="Helical" evidence="2">
    <location>
        <begin position="230"/>
        <end position="252"/>
    </location>
</feature>
<proteinExistence type="predicted"/>
<dbReference type="GeneID" id="54566913"/>
<sequence length="258" mass="29013">MSLSKPSPDSLSTLSGPHTIHQTIPSLVPIDNTQHTNTTPNPKTLHPHSSILNSSSSDLPTKPPLHPHPHPKNQTMARPYRPTHKRPKKLTKRTIKFYMDDTNALNPLCLISSLLIFSTFFLTLLDLLLNLLPCAINLLWLGLNILCTYPPFIFLLNLLATLITLYLIDITLWYTTALSTYPLWRHAALPATQRLSHWSVFRVYAVYAAVCFALLYVWTGELGWIGREWGVVWGVGRIVTFEGVVGVSVWVVRELGDG</sequence>
<dbReference type="EMBL" id="ML993608">
    <property type="protein sequence ID" value="KAF2163592.1"/>
    <property type="molecule type" value="Genomic_DNA"/>
</dbReference>
<feature type="transmembrane region" description="Helical" evidence="2">
    <location>
        <begin position="195"/>
        <end position="218"/>
    </location>
</feature>
<dbReference type="RefSeq" id="XP_033664481.1">
    <property type="nucleotide sequence ID" value="XM_033813641.1"/>
</dbReference>
<keyword evidence="2" id="KW-1133">Transmembrane helix</keyword>
<gene>
    <name evidence="3" type="ORF">M409DRAFT_57473</name>
</gene>
<feature type="transmembrane region" description="Helical" evidence="2">
    <location>
        <begin position="154"/>
        <end position="175"/>
    </location>
</feature>
<evidence type="ECO:0000256" key="2">
    <source>
        <dbReference type="SAM" id="Phobius"/>
    </source>
</evidence>
<feature type="compositionally biased region" description="Low complexity" evidence="1">
    <location>
        <begin position="49"/>
        <end position="60"/>
    </location>
</feature>
<feature type="transmembrane region" description="Helical" evidence="2">
    <location>
        <begin position="104"/>
        <end position="122"/>
    </location>
</feature>
<dbReference type="Proteomes" id="UP000799537">
    <property type="component" value="Unassembled WGS sequence"/>
</dbReference>
<evidence type="ECO:0000256" key="1">
    <source>
        <dbReference type="SAM" id="MobiDB-lite"/>
    </source>
</evidence>
<keyword evidence="2" id="KW-0472">Membrane</keyword>
<accession>A0A6A6CCF1</accession>
<protein>
    <submittedName>
        <fullName evidence="3">Uncharacterized protein</fullName>
    </submittedName>
</protein>
<evidence type="ECO:0000313" key="4">
    <source>
        <dbReference type="Proteomes" id="UP000799537"/>
    </source>
</evidence>
<keyword evidence="2" id="KW-0812">Transmembrane</keyword>
<evidence type="ECO:0000313" key="3">
    <source>
        <dbReference type="EMBL" id="KAF2163592.1"/>
    </source>
</evidence>
<reference evidence="3" key="1">
    <citation type="journal article" date="2020" name="Stud. Mycol.">
        <title>101 Dothideomycetes genomes: a test case for predicting lifestyles and emergence of pathogens.</title>
        <authorList>
            <person name="Haridas S."/>
            <person name="Albert R."/>
            <person name="Binder M."/>
            <person name="Bloem J."/>
            <person name="Labutti K."/>
            <person name="Salamov A."/>
            <person name="Andreopoulos B."/>
            <person name="Baker S."/>
            <person name="Barry K."/>
            <person name="Bills G."/>
            <person name="Bluhm B."/>
            <person name="Cannon C."/>
            <person name="Castanera R."/>
            <person name="Culley D."/>
            <person name="Daum C."/>
            <person name="Ezra D."/>
            <person name="Gonzalez J."/>
            <person name="Henrissat B."/>
            <person name="Kuo A."/>
            <person name="Liang C."/>
            <person name="Lipzen A."/>
            <person name="Lutzoni F."/>
            <person name="Magnuson J."/>
            <person name="Mondo S."/>
            <person name="Nolan M."/>
            <person name="Ohm R."/>
            <person name="Pangilinan J."/>
            <person name="Park H.-J."/>
            <person name="Ramirez L."/>
            <person name="Alfaro M."/>
            <person name="Sun H."/>
            <person name="Tritt A."/>
            <person name="Yoshinaga Y."/>
            <person name="Zwiers L.-H."/>
            <person name="Turgeon B."/>
            <person name="Goodwin S."/>
            <person name="Spatafora J."/>
            <person name="Crous P."/>
            <person name="Grigoriev I."/>
        </authorList>
    </citation>
    <scope>NUCLEOTIDE SEQUENCE</scope>
    <source>
        <strain evidence="3">ATCC 36951</strain>
    </source>
</reference>